<dbReference type="FunFam" id="1.10.3380.20:FF:000005">
    <property type="entry name" value="DNA-directed DNA polymerase theta, putative"/>
    <property type="match status" value="1"/>
</dbReference>
<dbReference type="SUPFAM" id="SSF52540">
    <property type="entry name" value="P-loop containing nucleoside triphosphate hydrolases"/>
    <property type="match status" value="1"/>
</dbReference>
<keyword evidence="2" id="KW-0378">Hydrolase</keyword>
<comment type="catalytic activity">
    <reaction evidence="5">
        <text>ATP + H2O = ADP + phosphate + H(+)</text>
        <dbReference type="Rhea" id="RHEA:13065"/>
        <dbReference type="ChEBI" id="CHEBI:15377"/>
        <dbReference type="ChEBI" id="CHEBI:15378"/>
        <dbReference type="ChEBI" id="CHEBI:30616"/>
        <dbReference type="ChEBI" id="CHEBI:43474"/>
        <dbReference type="ChEBI" id="CHEBI:456216"/>
        <dbReference type="EC" id="5.6.2.4"/>
    </reaction>
</comment>
<keyword evidence="8" id="KW-0239">DNA-directed DNA polymerase</keyword>
<dbReference type="InterPro" id="IPR001650">
    <property type="entry name" value="Helicase_C-like"/>
</dbReference>
<accession>A0A165J9W2</accession>
<dbReference type="Pfam" id="PF20470">
    <property type="entry name" value="HTH_61"/>
    <property type="match status" value="1"/>
</dbReference>
<dbReference type="SMART" id="SM00487">
    <property type="entry name" value="DEXDc"/>
    <property type="match status" value="1"/>
</dbReference>
<evidence type="ECO:0000256" key="2">
    <source>
        <dbReference type="ARBA" id="ARBA00022801"/>
    </source>
</evidence>
<dbReference type="CDD" id="cd18026">
    <property type="entry name" value="DEXHc_POLQ-like"/>
    <property type="match status" value="1"/>
</dbReference>
<dbReference type="PANTHER" id="PTHR47961">
    <property type="entry name" value="DNA POLYMERASE THETA, PUTATIVE (AFU_ORTHOLOGUE AFUA_1G05260)-RELATED"/>
    <property type="match status" value="1"/>
</dbReference>
<dbReference type="GO" id="GO:0005524">
    <property type="term" value="F:ATP binding"/>
    <property type="evidence" value="ECO:0007669"/>
    <property type="project" value="UniProtKB-KW"/>
</dbReference>
<keyword evidence="8" id="KW-0808">Transferase</keyword>
<keyword evidence="3" id="KW-0347">Helicase</keyword>
<protein>
    <submittedName>
        <fullName evidence="8">DNA-directed DNA polymerase theta</fullName>
    </submittedName>
</protein>
<dbReference type="InterPro" id="IPR048960">
    <property type="entry name" value="POLQ-like_helical"/>
</dbReference>
<dbReference type="PROSITE" id="PS51192">
    <property type="entry name" value="HELICASE_ATP_BIND_1"/>
    <property type="match status" value="1"/>
</dbReference>
<dbReference type="InterPro" id="IPR014001">
    <property type="entry name" value="Helicase_ATP-bd"/>
</dbReference>
<dbReference type="InterPro" id="IPR057220">
    <property type="entry name" value="DUF7898"/>
</dbReference>
<evidence type="ECO:0000256" key="1">
    <source>
        <dbReference type="ARBA" id="ARBA00022741"/>
    </source>
</evidence>
<dbReference type="SUPFAM" id="SSF46785">
    <property type="entry name" value="Winged helix' DNA-binding domain"/>
    <property type="match status" value="1"/>
</dbReference>
<keyword evidence="4" id="KW-0067">ATP-binding</keyword>
<reference evidence="8 9" key="1">
    <citation type="journal article" date="2016" name="Fungal Biol.">
        <title>The genome of Xylona heveae provides a window into fungal endophytism.</title>
        <authorList>
            <person name="Gazis R."/>
            <person name="Kuo A."/>
            <person name="Riley R."/>
            <person name="LaButti K."/>
            <person name="Lipzen A."/>
            <person name="Lin J."/>
            <person name="Amirebrahimi M."/>
            <person name="Hesse C.N."/>
            <person name="Spatafora J.W."/>
            <person name="Henrissat B."/>
            <person name="Hainaut M."/>
            <person name="Grigoriev I.V."/>
            <person name="Hibbett D.S."/>
        </authorList>
    </citation>
    <scope>NUCLEOTIDE SEQUENCE [LARGE SCALE GENOMIC DNA]</scope>
    <source>
        <strain evidence="8 9">TC161</strain>
    </source>
</reference>
<evidence type="ECO:0000256" key="3">
    <source>
        <dbReference type="ARBA" id="ARBA00022806"/>
    </source>
</evidence>
<feature type="domain" description="Helicase C-terminal" evidence="7">
    <location>
        <begin position="318"/>
        <end position="533"/>
    </location>
</feature>
<dbReference type="InterPro" id="IPR011545">
    <property type="entry name" value="DEAD/DEAH_box_helicase_dom"/>
</dbReference>
<dbReference type="OrthoDB" id="2320933at2759"/>
<dbReference type="FunFam" id="3.40.50.300:FF:000968">
    <property type="entry name" value="Helicase and polymerase-containing protein TEBICHI"/>
    <property type="match status" value="1"/>
</dbReference>
<dbReference type="CDD" id="cd18795">
    <property type="entry name" value="SF2_C_Ski2"/>
    <property type="match status" value="1"/>
</dbReference>
<proteinExistence type="predicted"/>
<gene>
    <name evidence="8" type="ORF">L228DRAFT_251862</name>
</gene>
<dbReference type="GO" id="GO:0003676">
    <property type="term" value="F:nucleic acid binding"/>
    <property type="evidence" value="ECO:0007669"/>
    <property type="project" value="InterPro"/>
</dbReference>
<dbReference type="SMART" id="SM00490">
    <property type="entry name" value="HELICc"/>
    <property type="match status" value="1"/>
</dbReference>
<evidence type="ECO:0000256" key="4">
    <source>
        <dbReference type="ARBA" id="ARBA00022840"/>
    </source>
</evidence>
<name>A0A165J9W2_XYLHT</name>
<dbReference type="EMBL" id="KV407454">
    <property type="protein sequence ID" value="KZF25949.1"/>
    <property type="molecule type" value="Genomic_DNA"/>
</dbReference>
<sequence>MLSQDLQGITEYSQRRGYSSTPGPSQNPLLSLSHSRYGLPERLVQNFYTLGVRSIYPWQMSCLMGRGLLEGEKNLVYTAPTGGGKSLVADVLMLKRIIDNPGQKAILVLPYVALVQEKSRWLRNLVEGVEKTSKNGSQEDLSRRRWRRRGDEESIRVVGLFGGSVIKSTWDDMDIAVCTIEKANSLVNSIVEECTADRLGVVVMDELHMIDDDHRGYLLELMATKLLTMGQNVQIIGMSATLPNTELLARWLGSKFYQSRYRPIPIEEYLVYDNAIYPASTSSNFLKTASQLSKSGVNVSLEQCRIIQPSEHIELKDPVNNAVVALALETVQAGYGVLVFCGSRKGCETDAALISEAMPIEEVSEDILNKRTDVIHDLRNTAAGLDMCLEKTIPRGVGFHHAGLTTEERDIIANAYDQGVIKVIVATCSLAAGVNLPARRVILHGARMGRDFIGPAMLRQMRGRAGRKGKDELGEAYICCRSRDIETVAQLMEANLPVLKSCLKADRRGIKRALLEVITTRLATDPEALNEYVRRTLLYHEDENGGLDKFIGSTLDELVEAALIAMEPDGTFNATQLGQATVASSLAPEDGLFVHAEIQRALRAFVMDGEMHVFYMFTPIQTAGLADVNWAVFRDEVDKLDESGLRVLQYVGVKPGVVNRCANLGASLKERTQEEQAEARIYRRFYAAFQLRDICNEMPVYAVAKKYDVPRGMVQNLAQTCQGFAAGMIKFCQRMGWGMLAAVLDHMSDRLSAGARADLLDLARVTFVKSRTARVFWENGIRSVRMLADSEPKELIPILLQAQPRKVSLRDAEEEDKYQKKLIMKAEIIIHSAQRLYEQDMQVELEE</sequence>
<dbReference type="Pfam" id="PF00270">
    <property type="entry name" value="DEAD"/>
    <property type="match status" value="1"/>
</dbReference>
<dbReference type="SUPFAM" id="SSF158702">
    <property type="entry name" value="Sec63 N-terminal domain-like"/>
    <property type="match status" value="1"/>
</dbReference>
<evidence type="ECO:0000313" key="8">
    <source>
        <dbReference type="EMBL" id="KZF25949.1"/>
    </source>
</evidence>
<dbReference type="GO" id="GO:0043138">
    <property type="term" value="F:3'-5' DNA helicase activity"/>
    <property type="evidence" value="ECO:0007669"/>
    <property type="project" value="UniProtKB-EC"/>
</dbReference>
<dbReference type="GO" id="GO:0016787">
    <property type="term" value="F:hydrolase activity"/>
    <property type="evidence" value="ECO:0007669"/>
    <property type="project" value="UniProtKB-KW"/>
</dbReference>
<dbReference type="InterPro" id="IPR027417">
    <property type="entry name" value="P-loop_NTPase"/>
</dbReference>
<feature type="domain" description="Helicase ATP-binding" evidence="6">
    <location>
        <begin position="66"/>
        <end position="260"/>
    </location>
</feature>
<dbReference type="STRING" id="1328760.A0A165J9W2"/>
<dbReference type="InParanoid" id="A0A165J9W2"/>
<dbReference type="Gene3D" id="1.10.3380.20">
    <property type="match status" value="1"/>
</dbReference>
<dbReference type="InterPro" id="IPR050474">
    <property type="entry name" value="Hel308_SKI2-like"/>
</dbReference>
<dbReference type="RefSeq" id="XP_018191504.1">
    <property type="nucleotide sequence ID" value="XM_018333652.1"/>
</dbReference>
<dbReference type="AlphaFoldDB" id="A0A165J9W2"/>
<dbReference type="PROSITE" id="PS51194">
    <property type="entry name" value="HELICASE_CTER"/>
    <property type="match status" value="1"/>
</dbReference>
<dbReference type="GO" id="GO:0003887">
    <property type="term" value="F:DNA-directed DNA polymerase activity"/>
    <property type="evidence" value="ECO:0007669"/>
    <property type="project" value="UniProtKB-KW"/>
</dbReference>
<evidence type="ECO:0000259" key="7">
    <source>
        <dbReference type="PROSITE" id="PS51194"/>
    </source>
</evidence>
<dbReference type="Gene3D" id="3.40.50.300">
    <property type="entry name" value="P-loop containing nucleotide triphosphate hydrolases"/>
    <property type="match status" value="2"/>
</dbReference>
<evidence type="ECO:0000313" key="9">
    <source>
        <dbReference type="Proteomes" id="UP000076632"/>
    </source>
</evidence>
<organism evidence="8 9">
    <name type="scientific">Xylona heveae (strain CBS 132557 / TC161)</name>
    <dbReference type="NCBI Taxonomy" id="1328760"/>
    <lineage>
        <taxon>Eukaryota</taxon>
        <taxon>Fungi</taxon>
        <taxon>Dikarya</taxon>
        <taxon>Ascomycota</taxon>
        <taxon>Pezizomycotina</taxon>
        <taxon>Xylonomycetes</taxon>
        <taxon>Xylonales</taxon>
        <taxon>Xylonaceae</taxon>
        <taxon>Xylona</taxon>
    </lineage>
</organism>
<dbReference type="OMA" id="MFLNANI"/>
<evidence type="ECO:0000259" key="6">
    <source>
        <dbReference type="PROSITE" id="PS51192"/>
    </source>
</evidence>
<evidence type="ECO:0000256" key="5">
    <source>
        <dbReference type="ARBA" id="ARBA00048988"/>
    </source>
</evidence>
<dbReference type="Proteomes" id="UP000076632">
    <property type="component" value="Unassembled WGS sequence"/>
</dbReference>
<dbReference type="Pfam" id="PF25453">
    <property type="entry name" value="DUF7898"/>
    <property type="match status" value="1"/>
</dbReference>
<keyword evidence="8" id="KW-0548">Nucleotidyltransferase</keyword>
<dbReference type="InterPro" id="IPR036390">
    <property type="entry name" value="WH_DNA-bd_sf"/>
</dbReference>
<dbReference type="PANTHER" id="PTHR47961:SF6">
    <property type="entry name" value="DNA-DIRECTED DNA POLYMERASE"/>
    <property type="match status" value="1"/>
</dbReference>
<keyword evidence="9" id="KW-1185">Reference proteome</keyword>
<dbReference type="InterPro" id="IPR046931">
    <property type="entry name" value="HTH_61"/>
</dbReference>
<dbReference type="Pfam" id="PF21099">
    <property type="entry name" value="POLQ_helical"/>
    <property type="match status" value="1"/>
</dbReference>
<dbReference type="Pfam" id="PF00271">
    <property type="entry name" value="Helicase_C"/>
    <property type="match status" value="1"/>
</dbReference>
<keyword evidence="1" id="KW-0547">Nucleotide-binding</keyword>
<dbReference type="GeneID" id="28898789"/>